<dbReference type="WBParaSite" id="PS1159_v2.g2056.t2">
    <property type="protein sequence ID" value="PS1159_v2.g2056.t2"/>
    <property type="gene ID" value="PS1159_v2.g2056"/>
</dbReference>
<protein>
    <submittedName>
        <fullName evidence="2">FAM20 C-terminal domain-containing protein</fullName>
    </submittedName>
</protein>
<evidence type="ECO:0000313" key="2">
    <source>
        <dbReference type="WBParaSite" id="PS1159_v2.g2056.t2"/>
    </source>
</evidence>
<evidence type="ECO:0000313" key="1">
    <source>
        <dbReference type="Proteomes" id="UP000887580"/>
    </source>
</evidence>
<organism evidence="1 2">
    <name type="scientific">Panagrolaimus sp. PS1159</name>
    <dbReference type="NCBI Taxonomy" id="55785"/>
    <lineage>
        <taxon>Eukaryota</taxon>
        <taxon>Metazoa</taxon>
        <taxon>Ecdysozoa</taxon>
        <taxon>Nematoda</taxon>
        <taxon>Chromadorea</taxon>
        <taxon>Rhabditida</taxon>
        <taxon>Tylenchina</taxon>
        <taxon>Panagrolaimomorpha</taxon>
        <taxon>Panagrolaimoidea</taxon>
        <taxon>Panagrolaimidae</taxon>
        <taxon>Panagrolaimus</taxon>
    </lineage>
</organism>
<reference evidence="2" key="1">
    <citation type="submission" date="2022-11" db="UniProtKB">
        <authorList>
            <consortium name="WormBaseParasite"/>
        </authorList>
    </citation>
    <scope>IDENTIFICATION</scope>
</reference>
<proteinExistence type="predicted"/>
<dbReference type="Proteomes" id="UP000887580">
    <property type="component" value="Unplaced"/>
</dbReference>
<sequence length="594" mass="69464">MNTLRFYTKRIFLVVCAVFFGFLILIASRSSSLEYESQREHSQHYPRPLPRIVRPGEQLPFQPQPPPILNSPKINYNELGIKRELDHELLDRIKWHIKEVNLNEGIKNECKLNETLSQYWKRTEGRTVPVRDSWEKFYAEIGTCDLYRDDEIINNLLKELSTMPIKNVHIMEGGTQVKLVLTFENDKQAVFKPMRFGRDYETDPNHFYFGDFERHNAEIATFHLDKILGFRRAVPTVGRVMNMTSELKDKAERKLKKTFFISPAKNHCFVGKSERKLKKTFFISPAKNHCFVGKCDYYCDTTHSICGAPDLKEGSVQVFLPDDTTVPRKHNKSPYRRTYSKKTQLAIWQQDMKFCQWKVKNQKQYAHGRRLLDLIDLHVMDYLIGNQDRHHYESFAVFDKIPSYAIHLDNGRSFGRTDFDDDDILLPLRQCCVIRPSTLNTLIKFYGGPKSLSQALHESLSNDPVSPVLAFKHYPALERRLHNIMKYILECLDTQRDGPSKMIITEYHNKRIPETPENENDEDEDDKKQDDTDGPSKMIITEYHNKRIPETPENENDDDEDDKKQDDTLALAQQGQQQPPEPPQVLEPNVQQRI</sequence>
<name>A0AC35FUH0_9BILA</name>
<accession>A0AC35FUH0</accession>